<dbReference type="GO" id="GO:0019748">
    <property type="term" value="P:secondary metabolic process"/>
    <property type="evidence" value="ECO:0007669"/>
    <property type="project" value="InterPro"/>
</dbReference>
<dbReference type="SUPFAM" id="SSF56112">
    <property type="entry name" value="Protein kinase-like (PK-like)"/>
    <property type="match status" value="1"/>
</dbReference>
<keyword evidence="1" id="KW-0808">Transferase</keyword>
<dbReference type="GO" id="GO:0016301">
    <property type="term" value="F:kinase activity"/>
    <property type="evidence" value="ECO:0007669"/>
    <property type="project" value="UniProtKB-KW"/>
</dbReference>
<organism evidence="1 2">
    <name type="scientific">Kitasatospora atroaurantiaca</name>
    <dbReference type="NCBI Taxonomy" id="285545"/>
    <lineage>
        <taxon>Bacteria</taxon>
        <taxon>Bacillati</taxon>
        <taxon>Actinomycetota</taxon>
        <taxon>Actinomycetes</taxon>
        <taxon>Kitasatosporales</taxon>
        <taxon>Streptomycetaceae</taxon>
        <taxon>Kitasatospora</taxon>
    </lineage>
</organism>
<dbReference type="GO" id="GO:0016773">
    <property type="term" value="F:phosphotransferase activity, alcohol group as acceptor"/>
    <property type="evidence" value="ECO:0007669"/>
    <property type="project" value="InterPro"/>
</dbReference>
<dbReference type="InterPro" id="IPR006748">
    <property type="entry name" value="NH2Glyco/OHUrea_AB-resist_kin"/>
</dbReference>
<dbReference type="RefSeq" id="WP_211785701.1">
    <property type="nucleotide sequence ID" value="NZ_BAAABR010000028.1"/>
</dbReference>
<dbReference type="Gene3D" id="1.10.510.10">
    <property type="entry name" value="Transferase(Phosphotransferase) domain 1"/>
    <property type="match status" value="1"/>
</dbReference>
<dbReference type="AlphaFoldDB" id="A0A561EIV3"/>
<sequence>MTVDHVPTLPSSYLSGIRQLLGAEADRWVTALPAHIGGALRRWRLKVDGPASHGVGAVVLPVRLPDGGAAALKVGLMDTESRPEAVALRAWEGRGVVLLIDADLELDPHPEAGVGALLLERLTPDRSLHDVDEDTAATTLGSVLARLAVPAGPAADGLPRLEDLARRWADELPAGWERLGRPCPRRVVDAAVATCRELGRDHAPVLVHGDLHHGNVLAAQRDEWLAIDPKGMVGEAAFDVLPFLRNRWTELTATTDTRRALARRLDLVVEAAGLDRDRARRWAQARAVDDLLWCAEHGSSPGVSVEVAGALAEWLT</sequence>
<gene>
    <name evidence="1" type="ORF">FB465_0401</name>
</gene>
<evidence type="ECO:0000313" key="2">
    <source>
        <dbReference type="Proteomes" id="UP000318416"/>
    </source>
</evidence>
<accession>A0A561EIV3</accession>
<reference evidence="1 2" key="1">
    <citation type="submission" date="2019-06" db="EMBL/GenBank/DDBJ databases">
        <title>Sequencing the genomes of 1000 actinobacteria strains.</title>
        <authorList>
            <person name="Klenk H.-P."/>
        </authorList>
    </citation>
    <scope>NUCLEOTIDE SEQUENCE [LARGE SCALE GENOMIC DNA]</scope>
    <source>
        <strain evidence="1 2">DSM 41649</strain>
    </source>
</reference>
<dbReference type="Pfam" id="PF04655">
    <property type="entry name" value="APH_6_hur"/>
    <property type="match status" value="1"/>
</dbReference>
<dbReference type="InterPro" id="IPR011009">
    <property type="entry name" value="Kinase-like_dom_sf"/>
</dbReference>
<dbReference type="EMBL" id="VIVR01000001">
    <property type="protein sequence ID" value="TWE15502.1"/>
    <property type="molecule type" value="Genomic_DNA"/>
</dbReference>
<comment type="caution">
    <text evidence="1">The sequence shown here is derived from an EMBL/GenBank/DDBJ whole genome shotgun (WGS) entry which is preliminary data.</text>
</comment>
<keyword evidence="1" id="KW-0418">Kinase</keyword>
<evidence type="ECO:0000313" key="1">
    <source>
        <dbReference type="EMBL" id="TWE15502.1"/>
    </source>
</evidence>
<name>A0A561EIV3_9ACTN</name>
<keyword evidence="2" id="KW-1185">Reference proteome</keyword>
<protein>
    <submittedName>
        <fullName evidence="1">Streptomycin 6-kinase/streptomycin 6-kinase</fullName>
    </submittedName>
</protein>
<proteinExistence type="predicted"/>
<dbReference type="Proteomes" id="UP000318416">
    <property type="component" value="Unassembled WGS sequence"/>
</dbReference>